<evidence type="ECO:0000256" key="10">
    <source>
        <dbReference type="ARBA" id="ARBA00023180"/>
    </source>
</evidence>
<dbReference type="InterPro" id="IPR036055">
    <property type="entry name" value="LDL_receptor-like_sf"/>
</dbReference>
<feature type="disulfide bond" evidence="12">
    <location>
        <begin position="710"/>
        <end position="722"/>
    </location>
</feature>
<keyword evidence="7 14" id="KW-0378">Hydrolase</keyword>
<feature type="domain" description="SRCR" evidence="17">
    <location>
        <begin position="857"/>
        <end position="954"/>
    </location>
</feature>
<feature type="domain" description="Apple" evidence="18">
    <location>
        <begin position="474"/>
        <end position="556"/>
    </location>
</feature>
<dbReference type="SUPFAM" id="SSF57414">
    <property type="entry name" value="Hairpin loop containing domain-like"/>
    <property type="match status" value="1"/>
</dbReference>
<keyword evidence="4 14" id="KW-0645">Protease</keyword>
<organism evidence="19 20">
    <name type="scientific">Pinctada imbricata</name>
    <name type="common">Atlantic pearl-oyster</name>
    <name type="synonym">Pinctada martensii</name>
    <dbReference type="NCBI Taxonomy" id="66713"/>
    <lineage>
        <taxon>Eukaryota</taxon>
        <taxon>Metazoa</taxon>
        <taxon>Spiralia</taxon>
        <taxon>Lophotrochozoa</taxon>
        <taxon>Mollusca</taxon>
        <taxon>Bivalvia</taxon>
        <taxon>Autobranchia</taxon>
        <taxon>Pteriomorphia</taxon>
        <taxon>Pterioida</taxon>
        <taxon>Pterioidea</taxon>
        <taxon>Pteriidae</taxon>
        <taxon>Pinctada</taxon>
    </lineage>
</organism>
<dbReference type="PROSITE" id="PS00135">
    <property type="entry name" value="TRYPSIN_SER"/>
    <property type="match status" value="1"/>
</dbReference>
<feature type="disulfide bond" evidence="11">
    <location>
        <begin position="389"/>
        <end position="412"/>
    </location>
</feature>
<dbReference type="SMART" id="SM00202">
    <property type="entry name" value="SR"/>
    <property type="match status" value="5"/>
</dbReference>
<dbReference type="Pfam" id="PF00051">
    <property type="entry name" value="Kringle"/>
    <property type="match status" value="2"/>
</dbReference>
<dbReference type="Pfam" id="PF00089">
    <property type="entry name" value="Trypsin"/>
    <property type="match status" value="1"/>
</dbReference>
<dbReference type="SUPFAM" id="SSF56436">
    <property type="entry name" value="C-type lectin-like"/>
    <property type="match status" value="1"/>
</dbReference>
<feature type="disulfide bond" evidence="13">
    <location>
        <begin position="814"/>
        <end position="824"/>
    </location>
</feature>
<dbReference type="InterPro" id="IPR023415">
    <property type="entry name" value="LDLR_class-A_CS"/>
</dbReference>
<dbReference type="InterPro" id="IPR002172">
    <property type="entry name" value="LDrepeatLR_classA_rpt"/>
</dbReference>
<gene>
    <name evidence="19" type="ORF">FSP39_010872</name>
</gene>
<dbReference type="PROSITE" id="PS00420">
    <property type="entry name" value="SRCR_1"/>
    <property type="match status" value="1"/>
</dbReference>
<dbReference type="PRINTS" id="PR00261">
    <property type="entry name" value="LDLRECEPTOR"/>
</dbReference>
<dbReference type="SMART" id="SM00192">
    <property type="entry name" value="LDLa"/>
    <property type="match status" value="3"/>
</dbReference>
<evidence type="ECO:0000259" key="15">
    <source>
        <dbReference type="PROSITE" id="PS50070"/>
    </source>
</evidence>
<dbReference type="SMART" id="SM00130">
    <property type="entry name" value="KR"/>
    <property type="match status" value="2"/>
</dbReference>
<proteinExistence type="predicted"/>
<dbReference type="PROSITE" id="PS00021">
    <property type="entry name" value="KRINGLE_1"/>
    <property type="match status" value="2"/>
</dbReference>
<evidence type="ECO:0008006" key="21">
    <source>
        <dbReference type="Google" id="ProtNLM"/>
    </source>
</evidence>
<dbReference type="PROSITE" id="PS50240">
    <property type="entry name" value="TRYPSIN_DOM"/>
    <property type="match status" value="1"/>
</dbReference>
<dbReference type="InterPro" id="IPR016187">
    <property type="entry name" value="CTDL_fold"/>
</dbReference>
<evidence type="ECO:0000256" key="7">
    <source>
        <dbReference type="ARBA" id="ARBA00022801"/>
    </source>
</evidence>
<keyword evidence="10" id="KW-0325">Glycoprotein</keyword>
<keyword evidence="9 13" id="KW-1015">Disulfide bond</keyword>
<dbReference type="PROSITE" id="PS50068">
    <property type="entry name" value="LDLRA_2"/>
    <property type="match status" value="3"/>
</dbReference>
<dbReference type="GO" id="GO:1901701">
    <property type="term" value="P:cellular response to oxygen-containing compound"/>
    <property type="evidence" value="ECO:0007669"/>
    <property type="project" value="UniProtKB-ARBA"/>
</dbReference>
<comment type="subcellular location">
    <subcellularLocation>
        <location evidence="1">Secreted</location>
    </subcellularLocation>
</comment>
<dbReference type="InterPro" id="IPR003609">
    <property type="entry name" value="Pan_app"/>
</dbReference>
<dbReference type="PROSITE" id="PS01209">
    <property type="entry name" value="LDLRA_1"/>
    <property type="match status" value="3"/>
</dbReference>
<dbReference type="Gene3D" id="2.40.20.10">
    <property type="entry name" value="Plasminogen Kringle 4"/>
    <property type="match status" value="2"/>
</dbReference>
<feature type="disulfide bond" evidence="13">
    <location>
        <begin position="674"/>
        <end position="684"/>
    </location>
</feature>
<dbReference type="CDD" id="cd00190">
    <property type="entry name" value="Tryp_SPc"/>
    <property type="match status" value="1"/>
</dbReference>
<dbReference type="InterPro" id="IPR016186">
    <property type="entry name" value="C-type_lectin-like/link_sf"/>
</dbReference>
<keyword evidence="2" id="KW-0964">Secreted</keyword>
<dbReference type="GO" id="GO:0033993">
    <property type="term" value="P:response to lipid"/>
    <property type="evidence" value="ECO:0007669"/>
    <property type="project" value="UniProtKB-ARBA"/>
</dbReference>
<evidence type="ECO:0000259" key="16">
    <source>
        <dbReference type="PROSITE" id="PS50240"/>
    </source>
</evidence>
<feature type="disulfide bond" evidence="12">
    <location>
        <begin position="729"/>
        <end position="744"/>
    </location>
</feature>
<dbReference type="InterPro" id="IPR033116">
    <property type="entry name" value="TRYPSIN_SER"/>
</dbReference>
<dbReference type="PROSITE" id="PS50948">
    <property type="entry name" value="PAN"/>
    <property type="match status" value="1"/>
</dbReference>
<dbReference type="FunFam" id="2.40.10.10:FF:000003">
    <property type="entry name" value="Transmembrane serine protease 3"/>
    <property type="match status" value="1"/>
</dbReference>
<dbReference type="GO" id="GO:0005886">
    <property type="term" value="C:plasma membrane"/>
    <property type="evidence" value="ECO:0007669"/>
    <property type="project" value="TreeGrafter"/>
</dbReference>
<evidence type="ECO:0000256" key="11">
    <source>
        <dbReference type="PROSITE-ProRule" id="PRU00121"/>
    </source>
</evidence>
<dbReference type="GO" id="GO:0005615">
    <property type="term" value="C:extracellular space"/>
    <property type="evidence" value="ECO:0007669"/>
    <property type="project" value="TreeGrafter"/>
</dbReference>
<evidence type="ECO:0000256" key="12">
    <source>
        <dbReference type="PROSITE-ProRule" id="PRU00124"/>
    </source>
</evidence>
<dbReference type="Gene3D" id="3.10.250.10">
    <property type="entry name" value="SRCR-like domain"/>
    <property type="match status" value="6"/>
</dbReference>
<evidence type="ECO:0000259" key="17">
    <source>
        <dbReference type="PROSITE" id="PS50287"/>
    </source>
</evidence>
<dbReference type="SMART" id="SM00034">
    <property type="entry name" value="CLECT"/>
    <property type="match status" value="1"/>
</dbReference>
<dbReference type="InterPro" id="IPR018056">
    <property type="entry name" value="Kringle_CS"/>
</dbReference>
<feature type="disulfide bond" evidence="12">
    <location>
        <begin position="459"/>
        <end position="474"/>
    </location>
</feature>
<feature type="domain" description="SRCR" evidence="17">
    <location>
        <begin position="1084"/>
        <end position="1185"/>
    </location>
</feature>
<dbReference type="PRINTS" id="PR00258">
    <property type="entry name" value="SPERACTRCPTR"/>
</dbReference>
<dbReference type="PANTHER" id="PTHR48071:SF18">
    <property type="entry name" value="DELETED IN MALIGNANT BRAIN TUMORS 1 PROTEIN-RELATED"/>
    <property type="match status" value="1"/>
</dbReference>
<dbReference type="CDD" id="cd01099">
    <property type="entry name" value="PAN_AP_HGF"/>
    <property type="match status" value="1"/>
</dbReference>
<dbReference type="Gene3D" id="3.10.100.10">
    <property type="entry name" value="Mannose-Binding Protein A, subunit A"/>
    <property type="match status" value="1"/>
</dbReference>
<dbReference type="InterPro" id="IPR001254">
    <property type="entry name" value="Trypsin_dom"/>
</dbReference>
<dbReference type="CDD" id="cd00037">
    <property type="entry name" value="CLECT"/>
    <property type="match status" value="1"/>
</dbReference>
<dbReference type="InterPro" id="IPR001304">
    <property type="entry name" value="C-type_lectin-like"/>
</dbReference>
<evidence type="ECO:0000256" key="9">
    <source>
        <dbReference type="ARBA" id="ARBA00023157"/>
    </source>
</evidence>
<dbReference type="SUPFAM" id="SSF57424">
    <property type="entry name" value="LDL receptor-like module"/>
    <property type="match status" value="3"/>
</dbReference>
<dbReference type="FunFam" id="3.10.250.10:FF:000006">
    <property type="entry name" value="neurotrypsin isoform X2"/>
    <property type="match status" value="2"/>
</dbReference>
<dbReference type="PANTHER" id="PTHR48071">
    <property type="entry name" value="SRCR DOMAIN-CONTAINING PROTEIN"/>
    <property type="match status" value="1"/>
</dbReference>
<dbReference type="InterPro" id="IPR043504">
    <property type="entry name" value="Peptidase_S1_PA_chymotrypsin"/>
</dbReference>
<dbReference type="Gene3D" id="4.10.400.10">
    <property type="entry name" value="Low-density Lipoprotein Receptor"/>
    <property type="match status" value="3"/>
</dbReference>
<comment type="caution">
    <text evidence="19">The sequence shown here is derived from an EMBL/GenBank/DDBJ whole genome shotgun (WGS) entry which is preliminary data.</text>
</comment>
<dbReference type="SMART" id="SM00020">
    <property type="entry name" value="Tryp_SPc"/>
    <property type="match status" value="1"/>
</dbReference>
<evidence type="ECO:0000256" key="8">
    <source>
        <dbReference type="ARBA" id="ARBA00022825"/>
    </source>
</evidence>
<evidence type="ECO:0000313" key="20">
    <source>
        <dbReference type="Proteomes" id="UP001186944"/>
    </source>
</evidence>
<evidence type="ECO:0000313" key="19">
    <source>
        <dbReference type="EMBL" id="KAK3090315.1"/>
    </source>
</evidence>
<dbReference type="InterPro" id="IPR036772">
    <property type="entry name" value="SRCR-like_dom_sf"/>
</dbReference>
<keyword evidence="6" id="KW-0677">Repeat</keyword>
<dbReference type="PROSITE" id="PS50070">
    <property type="entry name" value="KRINGLE_2"/>
    <property type="match status" value="2"/>
</dbReference>
<sequence length="1477" mass="164280">IARGAEGAPRRSAFGSGQWRRKNILYSRVSCTGHEGKLQVCPSSTNHRCSLSELASVVCRQNKGCDEGWIAGPEGCYLQDKGGKSFPQVAKRCKKKKGHLATVETETENNFLSVVLHNLNPGTQHWLIGGKRKKKQWLWVKQIKMPKTSKKRGRQAKKQKKSNAIIKTEMKFKHFFPGWIPGNKLKEPSMKKKEYCVALSKSFLHPNGSKVDVGYYYFDDVICATKKGQKHSYICEKPLQKSNDTRPSPTIENCYTGKGESYRGHVMQTERGTPCLKWTKSKNINPETHPNIGLGDHNFCRNPDDSLRPWCWVDVDRNRFGYCPVPKCAQASTTPPSDIPKECYTDTGTLYRGNATRTKKGYICQRWTTSIRVNPVTHPNKGLGNHNFCRNPDGDSRPWCWVRPLTNEYDYCVLEKCKEQKTTVAITTTSQPPVECSNDEFFCHQNTVSEKCIPRIFRCDNEIDCENGEDETGCDYKLPLFNVTRNTVLTFVANAEYETIPIELCARYCVESTTFVCRSFGYVIGGRECFLSDLNSESPNAKIRSSSRFDLYELKTQMHGCSTGYRCNNSKCIERNLTCNGRDDCGDLSDEQNCVSQTPPPLLIRLVDGDNDYSGRVELNYYGEWGVICDDGWDLKDAGVACRMLGYNFGARKAVVMSQFGSGNSNFLLDDVNCTGNEISLSDCNRKPWKSHDCKNYEVAGVICNPSKECSSDEFRCANKQCVLIQKICDGNNDCADNSDEQKCNIKIQLADGENNHSGRVEIVRNGVLGTVCDDGWDDKDAAVICRMMGFRDGGLAKKYSPGRGVIWLDDVECTGNETSIVDCPHRPWADHNCGHTEDAGVNCRAQKSPPNPDIIVELVDGGQPNRGRIEIIYSGVRGTVCNDDFGDEDANVVCRMLGYPSGRPTMQYGRGDGEIWLDNIDCTGRESSINQCSHNDWAINDCSHREDIGVNCEISGTTENPVVTVRLRGGRGRHEGRVEVTRGNVTGTVCDDRFSDENARVICRMLGYGNGEVAPEGMFGLGLDPILLDEVTCLGTEDSIVDCGHSGWGNHNCDHTEDVGVICMLPTTRAPTVSPGGSGRKFVRLVNNIDNKPGRGRVEVVVNGVAGTVCDDDWDDNDARVVCRQLGFKGGIAFSKARYGEGVGQILLDDVECRGTESSLFDCQSPRLGYNDCQHSEDASVICQTNGAVPIANLKQLPSDCGKRPLEKIINARKKRDLGERFVEERMKAVRIIGGSNADYGMYPWQVGVRKVVYESRYRRVDAQWCGGTILGEYWILSAAHCFHGLDKSVILLRTGDLNNKVNDSYEQEFKVDTLLIHESYDDDSYDFDIALLKIKPQNGRGIRFNDYVQPACLPSETSAYSQSYDCHISGWGKTSIGVPNMLKKAALPLLDQAVCKRLYKSQLSENMFCAGFTRGGIDTCKGDSGGPFVCNVEGRYSVLGVTSWGRGCGVPNAPGVYAHVRNLLPWITEKLEHHS</sequence>
<feature type="domain" description="SRCR" evidence="17">
    <location>
        <begin position="966"/>
        <end position="1065"/>
    </location>
</feature>
<evidence type="ECO:0000256" key="6">
    <source>
        <dbReference type="ARBA" id="ARBA00022737"/>
    </source>
</evidence>
<feature type="disulfide bond" evidence="13">
    <location>
        <begin position="1034"/>
        <end position="1044"/>
    </location>
</feature>
<dbReference type="SMART" id="SM00473">
    <property type="entry name" value="PAN_AP"/>
    <property type="match status" value="1"/>
</dbReference>
<dbReference type="Pfam" id="PF00530">
    <property type="entry name" value="SRCR"/>
    <property type="match status" value="5"/>
</dbReference>
<keyword evidence="3 11" id="KW-0420">Kringle</keyword>
<feature type="disulfide bond" evidence="12">
    <location>
        <begin position="567"/>
        <end position="585"/>
    </location>
</feature>
<dbReference type="InterPro" id="IPR000001">
    <property type="entry name" value="Kringle"/>
</dbReference>
<feature type="domain" description="Peptidase S1" evidence="16">
    <location>
        <begin position="1233"/>
        <end position="1474"/>
    </location>
</feature>
<dbReference type="PRINTS" id="PR00018">
    <property type="entry name" value="KRINGLE"/>
</dbReference>
<dbReference type="InterPro" id="IPR009003">
    <property type="entry name" value="Peptidase_S1_PA"/>
</dbReference>
<dbReference type="FunFam" id="3.10.250.10:FF:000001">
    <property type="entry name" value="Lysyl oxidase 4 isoform X1"/>
    <property type="match status" value="1"/>
</dbReference>
<dbReference type="InterPro" id="IPR001190">
    <property type="entry name" value="SRCR"/>
</dbReference>
<dbReference type="SUPFAM" id="SSF50494">
    <property type="entry name" value="Trypsin-like serine proteases"/>
    <property type="match status" value="1"/>
</dbReference>
<dbReference type="CDD" id="cd00108">
    <property type="entry name" value="KR"/>
    <property type="match status" value="2"/>
</dbReference>
<dbReference type="PROSITE" id="PS00134">
    <property type="entry name" value="TRYPSIN_HIS"/>
    <property type="match status" value="1"/>
</dbReference>
<dbReference type="Gene3D" id="3.50.4.10">
    <property type="entry name" value="Hepatocyte Growth Factor"/>
    <property type="match status" value="1"/>
</dbReference>
<comment type="caution">
    <text evidence="13">Lacks conserved residue(s) required for the propagation of feature annotation.</text>
</comment>
<feature type="non-terminal residue" evidence="19">
    <location>
        <position position="1"/>
    </location>
</feature>
<feature type="domain" description="SRCR" evidence="17">
    <location>
        <begin position="604"/>
        <end position="705"/>
    </location>
</feature>
<evidence type="ECO:0000256" key="3">
    <source>
        <dbReference type="ARBA" id="ARBA00022572"/>
    </source>
</evidence>
<feature type="disulfide bond" evidence="12">
    <location>
        <begin position="579"/>
        <end position="594"/>
    </location>
</feature>
<dbReference type="Proteomes" id="UP001186944">
    <property type="component" value="Unassembled WGS sequence"/>
</dbReference>
<dbReference type="SUPFAM" id="SSF57440">
    <property type="entry name" value="Kringle-like"/>
    <property type="match status" value="2"/>
</dbReference>
<feature type="domain" description="SRCR" evidence="17">
    <location>
        <begin position="748"/>
        <end position="845"/>
    </location>
</feature>
<dbReference type="FunFam" id="2.40.20.10:FF:000001">
    <property type="entry name" value="Urokinase-type plasminogen activator"/>
    <property type="match status" value="1"/>
</dbReference>
<evidence type="ECO:0000256" key="1">
    <source>
        <dbReference type="ARBA" id="ARBA00004613"/>
    </source>
</evidence>
<evidence type="ECO:0000259" key="18">
    <source>
        <dbReference type="PROSITE" id="PS50948"/>
    </source>
</evidence>
<feature type="domain" description="Kringle" evidence="15">
    <location>
        <begin position="342"/>
        <end position="417"/>
    </location>
</feature>
<evidence type="ECO:0000256" key="2">
    <source>
        <dbReference type="ARBA" id="ARBA00022525"/>
    </source>
</evidence>
<dbReference type="GO" id="GO:0004252">
    <property type="term" value="F:serine-type endopeptidase activity"/>
    <property type="evidence" value="ECO:0007669"/>
    <property type="project" value="InterPro"/>
</dbReference>
<dbReference type="Pfam" id="PF00057">
    <property type="entry name" value="Ldl_recept_a"/>
    <property type="match status" value="3"/>
</dbReference>
<dbReference type="Pfam" id="PF00024">
    <property type="entry name" value="PAN_1"/>
    <property type="match status" value="1"/>
</dbReference>
<feature type="disulfide bond" evidence="12">
    <location>
        <begin position="717"/>
        <end position="735"/>
    </location>
</feature>
<feature type="domain" description="Kringle" evidence="15">
    <location>
        <begin position="253"/>
        <end position="328"/>
    </location>
</feature>
<dbReference type="EMBL" id="VSWD01000010">
    <property type="protein sequence ID" value="KAK3090315.1"/>
    <property type="molecule type" value="Genomic_DNA"/>
</dbReference>
<keyword evidence="8 14" id="KW-0720">Serine protease</keyword>
<evidence type="ECO:0000256" key="4">
    <source>
        <dbReference type="ARBA" id="ARBA00022670"/>
    </source>
</evidence>
<dbReference type="GO" id="GO:0031638">
    <property type="term" value="P:zymogen activation"/>
    <property type="evidence" value="ECO:0007669"/>
    <property type="project" value="TreeGrafter"/>
</dbReference>
<name>A0AA88XXM3_PINIB</name>
<feature type="disulfide bond" evidence="11">
    <location>
        <begin position="300"/>
        <end position="323"/>
    </location>
</feature>
<feature type="disulfide bond" evidence="13">
    <location>
        <begin position="923"/>
        <end position="933"/>
    </location>
</feature>
<keyword evidence="20" id="KW-1185">Reference proteome</keyword>
<evidence type="ECO:0000256" key="5">
    <source>
        <dbReference type="ARBA" id="ARBA00022729"/>
    </source>
</evidence>
<protein>
    <recommendedName>
        <fullName evidence="21">Serine protease 12</fullName>
    </recommendedName>
</protein>
<dbReference type="CDD" id="cd00112">
    <property type="entry name" value="LDLa"/>
    <property type="match status" value="3"/>
</dbReference>
<accession>A0AA88XXM3</accession>
<dbReference type="Pfam" id="PF00059">
    <property type="entry name" value="Lectin_C"/>
    <property type="match status" value="1"/>
</dbReference>
<dbReference type="InterPro" id="IPR038178">
    <property type="entry name" value="Kringle_sf"/>
</dbReference>
<dbReference type="Gene3D" id="2.40.10.10">
    <property type="entry name" value="Trypsin-like serine proteases"/>
    <property type="match status" value="1"/>
</dbReference>
<evidence type="ECO:0000256" key="14">
    <source>
        <dbReference type="RuleBase" id="RU363034"/>
    </source>
</evidence>
<evidence type="ECO:0000256" key="13">
    <source>
        <dbReference type="PROSITE-ProRule" id="PRU00196"/>
    </source>
</evidence>
<feature type="disulfide bond" evidence="13">
    <location>
        <begin position="1154"/>
        <end position="1164"/>
    </location>
</feature>
<dbReference type="FunFam" id="3.10.250.10:FF:000011">
    <property type="entry name" value="Scavenger receptor class A member 5"/>
    <property type="match status" value="2"/>
</dbReference>
<dbReference type="SUPFAM" id="SSF56487">
    <property type="entry name" value="SRCR-like"/>
    <property type="match status" value="6"/>
</dbReference>
<dbReference type="PROSITE" id="PS50287">
    <property type="entry name" value="SRCR_2"/>
    <property type="match status" value="5"/>
</dbReference>
<reference evidence="19" key="1">
    <citation type="submission" date="2019-08" db="EMBL/GenBank/DDBJ databases">
        <title>The improved chromosome-level genome for the pearl oyster Pinctada fucata martensii using PacBio sequencing and Hi-C.</title>
        <authorList>
            <person name="Zheng Z."/>
        </authorList>
    </citation>
    <scope>NUCLEOTIDE SEQUENCE</scope>
    <source>
        <strain evidence="19">ZZ-2019</strain>
        <tissue evidence="19">Adductor muscle</tissue>
    </source>
</reference>
<dbReference type="InterPro" id="IPR013806">
    <property type="entry name" value="Kringle-like"/>
</dbReference>
<dbReference type="InterPro" id="IPR018114">
    <property type="entry name" value="TRYPSIN_HIS"/>
</dbReference>
<keyword evidence="5" id="KW-0732">Signal</keyword>